<dbReference type="Gramene" id="OMP10250">
    <property type="protein sequence ID" value="OMP10250"/>
    <property type="gene ID" value="CCACVL1_01006"/>
</dbReference>
<dbReference type="EMBL" id="AWWV01002671">
    <property type="protein sequence ID" value="OMP10250.1"/>
    <property type="molecule type" value="Genomic_DNA"/>
</dbReference>
<feature type="non-terminal residue" evidence="1">
    <location>
        <position position="30"/>
    </location>
</feature>
<sequence>GFYYDPFSGDLGFNEDHFRQINDGALKAVA</sequence>
<proteinExistence type="predicted"/>
<feature type="non-terminal residue" evidence="1">
    <location>
        <position position="1"/>
    </location>
</feature>
<reference evidence="1 2" key="1">
    <citation type="submission" date="2013-09" db="EMBL/GenBank/DDBJ databases">
        <title>Corchorus capsularis genome sequencing.</title>
        <authorList>
            <person name="Alam M."/>
            <person name="Haque M.S."/>
            <person name="Islam M.S."/>
            <person name="Emdad E.M."/>
            <person name="Islam M.M."/>
            <person name="Ahmed B."/>
            <person name="Halim A."/>
            <person name="Hossen Q.M.M."/>
            <person name="Hossain M.Z."/>
            <person name="Ahmed R."/>
            <person name="Khan M.M."/>
            <person name="Islam R."/>
            <person name="Rashid M.M."/>
            <person name="Khan S.A."/>
            <person name="Rahman M.S."/>
            <person name="Alam M."/>
        </authorList>
    </citation>
    <scope>NUCLEOTIDE SEQUENCE [LARGE SCALE GENOMIC DNA]</scope>
    <source>
        <strain evidence="2">cv. CVL-1</strain>
        <tissue evidence="1">Whole seedling</tissue>
    </source>
</reference>
<dbReference type="AlphaFoldDB" id="A0A1R3KT46"/>
<evidence type="ECO:0000313" key="2">
    <source>
        <dbReference type="Proteomes" id="UP000188268"/>
    </source>
</evidence>
<evidence type="ECO:0000313" key="1">
    <source>
        <dbReference type="EMBL" id="OMP10250.1"/>
    </source>
</evidence>
<accession>A0A1R3KT46</accession>
<protein>
    <submittedName>
        <fullName evidence="1">Uncharacterized protein</fullName>
    </submittedName>
</protein>
<organism evidence="1 2">
    <name type="scientific">Corchorus capsularis</name>
    <name type="common">Jute</name>
    <dbReference type="NCBI Taxonomy" id="210143"/>
    <lineage>
        <taxon>Eukaryota</taxon>
        <taxon>Viridiplantae</taxon>
        <taxon>Streptophyta</taxon>
        <taxon>Embryophyta</taxon>
        <taxon>Tracheophyta</taxon>
        <taxon>Spermatophyta</taxon>
        <taxon>Magnoliopsida</taxon>
        <taxon>eudicotyledons</taxon>
        <taxon>Gunneridae</taxon>
        <taxon>Pentapetalae</taxon>
        <taxon>rosids</taxon>
        <taxon>malvids</taxon>
        <taxon>Malvales</taxon>
        <taxon>Malvaceae</taxon>
        <taxon>Grewioideae</taxon>
        <taxon>Apeibeae</taxon>
        <taxon>Corchorus</taxon>
    </lineage>
</organism>
<keyword evidence="2" id="KW-1185">Reference proteome</keyword>
<name>A0A1R3KT46_COCAP</name>
<dbReference type="Proteomes" id="UP000188268">
    <property type="component" value="Unassembled WGS sequence"/>
</dbReference>
<comment type="caution">
    <text evidence="1">The sequence shown here is derived from an EMBL/GenBank/DDBJ whole genome shotgun (WGS) entry which is preliminary data.</text>
</comment>
<gene>
    <name evidence="1" type="ORF">CCACVL1_01006</name>
</gene>